<evidence type="ECO:0000313" key="3">
    <source>
        <dbReference type="EMBL" id="PRX15643.1"/>
    </source>
</evidence>
<feature type="signal peptide" evidence="1">
    <location>
        <begin position="1"/>
        <end position="19"/>
    </location>
</feature>
<evidence type="ECO:0000313" key="4">
    <source>
        <dbReference type="Proteomes" id="UP000239997"/>
    </source>
</evidence>
<organism evidence="3 4">
    <name type="scientific">Nonlabens ulvanivorans</name>
    <name type="common">Persicivirga ulvanivorans</name>
    <dbReference type="NCBI Taxonomy" id="906888"/>
    <lineage>
        <taxon>Bacteria</taxon>
        <taxon>Pseudomonadati</taxon>
        <taxon>Bacteroidota</taxon>
        <taxon>Flavobacteriia</taxon>
        <taxon>Flavobacteriales</taxon>
        <taxon>Flavobacteriaceae</taxon>
        <taxon>Nonlabens</taxon>
    </lineage>
</organism>
<evidence type="ECO:0000256" key="1">
    <source>
        <dbReference type="SAM" id="SignalP"/>
    </source>
</evidence>
<protein>
    <submittedName>
        <fullName evidence="3">Lipocalin-like protein</fullName>
    </submittedName>
</protein>
<reference evidence="3 4" key="1">
    <citation type="submission" date="2018-03" db="EMBL/GenBank/DDBJ databases">
        <title>Genomic Encyclopedia of Archaeal and Bacterial Type Strains, Phase II (KMG-II): from individual species to whole genera.</title>
        <authorList>
            <person name="Goeker M."/>
        </authorList>
    </citation>
    <scope>NUCLEOTIDE SEQUENCE [LARGE SCALE GENOMIC DNA]</scope>
    <source>
        <strain evidence="3 4">DSM 22727</strain>
    </source>
</reference>
<keyword evidence="4" id="KW-1185">Reference proteome</keyword>
<sequence>MKKLIFPLIAILFAFTACTNDENQSINNNAALVGNYVLSTLTADVAVDLNQDMITNMELTNETNCFDSMAISFNADGTFTSTIAEVSFDASNNLVCNTNVESGTYSYANGTLTITVNVNGGTATESQQVLLTTSTLSFNVDDNDVAQYFSGAAGTPASGIMSLDFVYNKI</sequence>
<feature type="chain" id="PRO_5047033956" evidence="1">
    <location>
        <begin position="20"/>
        <end position="170"/>
    </location>
</feature>
<accession>A0ABX5E8V6</accession>
<dbReference type="EMBL" id="PVNA01000001">
    <property type="protein sequence ID" value="PRX15643.1"/>
    <property type="molecule type" value="Genomic_DNA"/>
</dbReference>
<dbReference type="RefSeq" id="WP_160165402.1">
    <property type="nucleotide sequence ID" value="NZ_JPJI01000032.1"/>
</dbReference>
<dbReference type="Proteomes" id="UP000239997">
    <property type="component" value="Unassembled WGS sequence"/>
</dbReference>
<name>A0ABX5E8V6_NONUL</name>
<dbReference type="PROSITE" id="PS51257">
    <property type="entry name" value="PROKAR_LIPOPROTEIN"/>
    <property type="match status" value="1"/>
</dbReference>
<gene>
    <name evidence="3" type="ORF">LY02_00864</name>
</gene>
<proteinExistence type="predicted"/>
<dbReference type="InterPro" id="IPR024311">
    <property type="entry name" value="Lipocalin-like"/>
</dbReference>
<comment type="caution">
    <text evidence="3">The sequence shown here is derived from an EMBL/GenBank/DDBJ whole genome shotgun (WGS) entry which is preliminary data.</text>
</comment>
<feature type="domain" description="Lipocalin-like" evidence="2">
    <location>
        <begin position="32"/>
        <end position="138"/>
    </location>
</feature>
<keyword evidence="1" id="KW-0732">Signal</keyword>
<evidence type="ECO:0000259" key="2">
    <source>
        <dbReference type="Pfam" id="PF13648"/>
    </source>
</evidence>
<dbReference type="Pfam" id="PF13648">
    <property type="entry name" value="Lipocalin_4"/>
    <property type="match status" value="1"/>
</dbReference>